<dbReference type="GO" id="GO:0045277">
    <property type="term" value="C:respiratory chain complex IV"/>
    <property type="evidence" value="ECO:0007669"/>
    <property type="project" value="InterPro"/>
</dbReference>
<feature type="transmembrane region" description="Helical" evidence="21">
    <location>
        <begin position="232"/>
        <end position="257"/>
    </location>
</feature>
<comment type="cofactor">
    <cofactor evidence="1">
        <name>Cu cation</name>
        <dbReference type="ChEBI" id="CHEBI:23378"/>
    </cofactor>
</comment>
<keyword evidence="11 20" id="KW-0679">Respiratory chain</keyword>
<evidence type="ECO:0000256" key="3">
    <source>
        <dbReference type="ARBA" id="ARBA00004141"/>
    </source>
</evidence>
<comment type="function">
    <text evidence="20">Component of the cytochrome c oxidase, the last enzyme in the mitochondrial electron transport chain which drives oxidative phosphorylation. The respiratory chain contains 3 multisubunit complexes succinate dehydrogenase (complex II, CII), ubiquinol-cytochrome c oxidoreductase (cytochrome b-c1 complex, complex III, CIII) and cytochrome c oxidase (complex IV, CIV), that cooperate to transfer electrons derived from NADH and succinate to molecular oxygen, creating an electrochemical gradient over the inner membrane that drives transmembrane transport and the ATP synthase. Cytochrome c oxidase is the component of the respiratory chain that catalyzes the reduction of oxygen to water. Electrons originating from reduced cytochrome c in the intermembrane space (IMS) are transferred via the dinuclear copper A center (CU(A)) of subunit 2 and heme A of subunit 1 to the active site in subunit 1, a binuclear center (BNC) formed by heme A3 and copper B (CU(B)). The BNC reduces molecular oxygen to 2 water molecules using 4 electrons from cytochrome c in the IMS and 4 protons from the mitochondrial matrix.</text>
</comment>
<evidence type="ECO:0000256" key="2">
    <source>
        <dbReference type="ARBA" id="ARBA00001971"/>
    </source>
</evidence>
<evidence type="ECO:0000256" key="17">
    <source>
        <dbReference type="ARBA" id="ARBA00023004"/>
    </source>
</evidence>
<feature type="transmembrane region" description="Helical" evidence="21">
    <location>
        <begin position="269"/>
        <end position="293"/>
    </location>
</feature>
<evidence type="ECO:0000259" key="22">
    <source>
        <dbReference type="PROSITE" id="PS50855"/>
    </source>
</evidence>
<dbReference type="PRINTS" id="PR01165">
    <property type="entry name" value="CYCOXIDASEI"/>
</dbReference>
<dbReference type="GO" id="GO:0015990">
    <property type="term" value="P:electron transport coupled proton transport"/>
    <property type="evidence" value="ECO:0007669"/>
    <property type="project" value="InterPro"/>
</dbReference>
<evidence type="ECO:0000256" key="9">
    <source>
        <dbReference type="ARBA" id="ARBA00022448"/>
    </source>
</evidence>
<name>E7DNL6_PLATI</name>
<feature type="transmembrane region" description="Helical" evidence="21">
    <location>
        <begin position="305"/>
        <end position="328"/>
    </location>
</feature>
<keyword evidence="12 20" id="KW-0812">Transmembrane</keyword>
<dbReference type="PROSITE" id="PS50855">
    <property type="entry name" value="COX1"/>
    <property type="match status" value="1"/>
</dbReference>
<feature type="transmembrane region" description="Helical" evidence="21">
    <location>
        <begin position="185"/>
        <end position="212"/>
    </location>
</feature>
<dbReference type="NCBIfam" id="TIGR02891">
    <property type="entry name" value="CtaD_CoxA"/>
    <property type="match status" value="1"/>
</dbReference>
<reference evidence="23" key="1">
    <citation type="journal article" date="2010" name="PLoS ONE">
        <title>Molecular phylogeny restores the supra-generic subdivision of homoscleromorph sponges (Porifera, Homoscleromorpha).</title>
        <authorList>
            <person name="Gazave E."/>
            <person name="Lapebie P."/>
            <person name="Renard E."/>
            <person name="Vacelet J."/>
            <person name="Rocher C."/>
            <person name="Ereskovsky A.V."/>
            <person name="Lavrov D.V."/>
            <person name="Borchiellini C."/>
        </authorList>
    </citation>
    <scope>NUCLEOTIDE SEQUENCE</scope>
    <source>
        <strain evidence="23">DL024</strain>
    </source>
</reference>
<feature type="transmembrane region" description="Helical" evidence="21">
    <location>
        <begin position="20"/>
        <end position="39"/>
    </location>
</feature>
<dbReference type="InterPro" id="IPR033944">
    <property type="entry name" value="Cyt_c_oxase_su1_dom"/>
</dbReference>
<evidence type="ECO:0000256" key="6">
    <source>
        <dbReference type="ARBA" id="ARBA00011164"/>
    </source>
</evidence>
<keyword evidence="19 20" id="KW-0472">Membrane</keyword>
<feature type="domain" description="Cytochrome oxidase subunit I profile" evidence="22">
    <location>
        <begin position="2"/>
        <end position="517"/>
    </location>
</feature>
<evidence type="ECO:0000256" key="16">
    <source>
        <dbReference type="ARBA" id="ARBA00022989"/>
    </source>
</evidence>
<dbReference type="AlphaFoldDB" id="E7DNL6"/>
<comment type="pathway">
    <text evidence="4 20">Energy metabolism; oxidative phosphorylation.</text>
</comment>
<comment type="cofactor">
    <cofactor evidence="2">
        <name>heme</name>
        <dbReference type="ChEBI" id="CHEBI:30413"/>
    </cofactor>
</comment>
<evidence type="ECO:0000256" key="14">
    <source>
        <dbReference type="ARBA" id="ARBA00022967"/>
    </source>
</evidence>
<comment type="subcellular location">
    <subcellularLocation>
        <location evidence="3">Membrane</location>
        <topology evidence="3">Multi-pass membrane protein</topology>
    </subcellularLocation>
    <subcellularLocation>
        <location evidence="20">Mitochondrion inner membrane</location>
        <topology evidence="20">Multi-pass membrane protein</topology>
    </subcellularLocation>
</comment>
<keyword evidence="16 21" id="KW-1133">Transmembrane helix</keyword>
<evidence type="ECO:0000256" key="15">
    <source>
        <dbReference type="ARBA" id="ARBA00022982"/>
    </source>
</evidence>
<feature type="transmembrane region" description="Helical" evidence="21">
    <location>
        <begin position="102"/>
        <end position="120"/>
    </location>
</feature>
<evidence type="ECO:0000256" key="21">
    <source>
        <dbReference type="SAM" id="Phobius"/>
    </source>
</evidence>
<keyword evidence="15 20" id="KW-0249">Electron transport</keyword>
<geneLocation type="mitochondrion" evidence="23"/>
<keyword evidence="23" id="KW-0560">Oxidoreductase</keyword>
<dbReference type="Gene3D" id="1.20.210.10">
    <property type="entry name" value="Cytochrome c oxidase-like, subunit I domain"/>
    <property type="match status" value="1"/>
</dbReference>
<dbReference type="EC" id="7.1.1.9" evidence="7 20"/>
<dbReference type="GO" id="GO:0004129">
    <property type="term" value="F:cytochrome-c oxidase activity"/>
    <property type="evidence" value="ECO:0007669"/>
    <property type="project" value="UniProtKB-EC"/>
</dbReference>
<gene>
    <name evidence="23" type="primary">cox1</name>
</gene>
<dbReference type="PANTHER" id="PTHR10422">
    <property type="entry name" value="CYTOCHROME C OXIDASE SUBUNIT 1"/>
    <property type="match status" value="1"/>
</dbReference>
<dbReference type="GO" id="GO:0006123">
    <property type="term" value="P:mitochondrial electron transport, cytochrome c to oxygen"/>
    <property type="evidence" value="ECO:0007669"/>
    <property type="project" value="TreeGrafter"/>
</dbReference>
<keyword evidence="9 20" id="KW-0813">Transport</keyword>
<accession>E7DNL6</accession>
<keyword evidence="10 20" id="KW-0349">Heme</keyword>
<keyword evidence="17 20" id="KW-0408">Iron</keyword>
<evidence type="ECO:0000256" key="7">
    <source>
        <dbReference type="ARBA" id="ARBA00012949"/>
    </source>
</evidence>
<keyword evidence="18 20" id="KW-0186">Copper</keyword>
<keyword evidence="13 20" id="KW-0479">Metal-binding</keyword>
<protein>
    <recommendedName>
        <fullName evidence="8 20">Cytochrome c oxidase subunit 1</fullName>
        <ecNumber evidence="7 20">7.1.1.9</ecNumber>
    </recommendedName>
</protein>
<dbReference type="GO" id="GO:0005743">
    <property type="term" value="C:mitochondrial inner membrane"/>
    <property type="evidence" value="ECO:0007669"/>
    <property type="project" value="UniProtKB-SubCell"/>
</dbReference>
<dbReference type="GO" id="GO:0016491">
    <property type="term" value="F:oxidoreductase activity"/>
    <property type="evidence" value="ECO:0007669"/>
    <property type="project" value="UniProtKB-KW"/>
</dbReference>
<dbReference type="GO" id="GO:0020037">
    <property type="term" value="F:heme binding"/>
    <property type="evidence" value="ECO:0007669"/>
    <property type="project" value="InterPro"/>
</dbReference>
<evidence type="ECO:0000256" key="13">
    <source>
        <dbReference type="ARBA" id="ARBA00022723"/>
    </source>
</evidence>
<evidence type="ECO:0000256" key="12">
    <source>
        <dbReference type="ARBA" id="ARBA00022692"/>
    </source>
</evidence>
<evidence type="ECO:0000256" key="20">
    <source>
        <dbReference type="RuleBase" id="RU000369"/>
    </source>
</evidence>
<dbReference type="EMBL" id="HQ269356">
    <property type="protein sequence ID" value="ADO51433.1"/>
    <property type="molecule type" value="Genomic_DNA"/>
</dbReference>
<evidence type="ECO:0000256" key="18">
    <source>
        <dbReference type="ARBA" id="ARBA00023008"/>
    </source>
</evidence>
<dbReference type="InterPro" id="IPR023615">
    <property type="entry name" value="Cyt_c_Oxase_su1_BS"/>
</dbReference>
<evidence type="ECO:0000256" key="8">
    <source>
        <dbReference type="ARBA" id="ARBA00015947"/>
    </source>
</evidence>
<proteinExistence type="inferred from homology"/>
<evidence type="ECO:0000256" key="10">
    <source>
        <dbReference type="ARBA" id="ARBA00022617"/>
    </source>
</evidence>
<dbReference type="PROSITE" id="PS00077">
    <property type="entry name" value="COX1_CUB"/>
    <property type="match status" value="1"/>
</dbReference>
<dbReference type="InterPro" id="IPR023616">
    <property type="entry name" value="Cyt_c_oxase-like_su1_dom"/>
</dbReference>
<comment type="similarity">
    <text evidence="5 20">Belongs to the heme-copper respiratory oxidase family.</text>
</comment>
<feature type="transmembrane region" description="Helical" evidence="21">
    <location>
        <begin position="150"/>
        <end position="173"/>
    </location>
</feature>
<comment type="subunit">
    <text evidence="6">Component of the cytochrome c oxidase (complex IV, CIV), a multisubunit enzyme composed of a catalytic core of 3 subunits and several supernumerary subunits. The complex exists as a monomer or a dimer and forms supercomplexes (SCs) in the inner mitochondrial membrane with ubiquinol-cytochrome c oxidoreductase (cytochrome b-c1 complex, complex III, CIII).</text>
</comment>
<feature type="transmembrane region" description="Helical" evidence="21">
    <location>
        <begin position="449"/>
        <end position="475"/>
    </location>
</feature>
<dbReference type="InterPro" id="IPR036927">
    <property type="entry name" value="Cyt_c_oxase-like_su1_sf"/>
</dbReference>
<evidence type="ECO:0000313" key="23">
    <source>
        <dbReference type="EMBL" id="ADO51433.1"/>
    </source>
</evidence>
<dbReference type="UniPathway" id="UPA00705"/>
<evidence type="ECO:0000256" key="11">
    <source>
        <dbReference type="ARBA" id="ARBA00022660"/>
    </source>
</evidence>
<dbReference type="InterPro" id="IPR000883">
    <property type="entry name" value="Cyt_C_Oxase_1"/>
</dbReference>
<dbReference type="InterPro" id="IPR014241">
    <property type="entry name" value="Cyt_c_oxidase_su1_bac"/>
</dbReference>
<dbReference type="FunFam" id="1.20.210.10:FF:000001">
    <property type="entry name" value="Cytochrome c oxidase subunit 1"/>
    <property type="match status" value="1"/>
</dbReference>
<evidence type="ECO:0000256" key="19">
    <source>
        <dbReference type="ARBA" id="ARBA00023136"/>
    </source>
</evidence>
<dbReference type="PANTHER" id="PTHR10422:SF18">
    <property type="entry name" value="CYTOCHROME C OXIDASE SUBUNIT 1"/>
    <property type="match status" value="1"/>
</dbReference>
<keyword evidence="20 23" id="KW-0496">Mitochondrion</keyword>
<dbReference type="SUPFAM" id="SSF81442">
    <property type="entry name" value="Cytochrome c oxidase subunit I-like"/>
    <property type="match status" value="1"/>
</dbReference>
<feature type="transmembrane region" description="Helical" evidence="21">
    <location>
        <begin position="340"/>
        <end position="361"/>
    </location>
</feature>
<comment type="catalytic activity">
    <reaction evidence="20">
        <text>4 Fe(II)-[cytochrome c] + O2 + 8 H(+)(in) = 4 Fe(III)-[cytochrome c] + 2 H2O + 4 H(+)(out)</text>
        <dbReference type="Rhea" id="RHEA:11436"/>
        <dbReference type="Rhea" id="RHEA-COMP:10350"/>
        <dbReference type="Rhea" id="RHEA-COMP:14399"/>
        <dbReference type="ChEBI" id="CHEBI:15377"/>
        <dbReference type="ChEBI" id="CHEBI:15378"/>
        <dbReference type="ChEBI" id="CHEBI:15379"/>
        <dbReference type="ChEBI" id="CHEBI:29033"/>
        <dbReference type="ChEBI" id="CHEBI:29034"/>
        <dbReference type="EC" id="7.1.1.9"/>
    </reaction>
</comment>
<dbReference type="Pfam" id="PF00115">
    <property type="entry name" value="COX1"/>
    <property type="match status" value="1"/>
</dbReference>
<keyword evidence="14" id="KW-1278">Translocase</keyword>
<dbReference type="CDD" id="cd01663">
    <property type="entry name" value="Cyt_c_Oxidase_I"/>
    <property type="match status" value="1"/>
</dbReference>
<feature type="transmembrane region" description="Helical" evidence="21">
    <location>
        <begin position="59"/>
        <end position="90"/>
    </location>
</feature>
<evidence type="ECO:0000256" key="1">
    <source>
        <dbReference type="ARBA" id="ARBA00001935"/>
    </source>
</evidence>
<evidence type="ECO:0000256" key="5">
    <source>
        <dbReference type="ARBA" id="ARBA00009578"/>
    </source>
</evidence>
<evidence type="ECO:0000256" key="4">
    <source>
        <dbReference type="ARBA" id="ARBA00004673"/>
    </source>
</evidence>
<dbReference type="GO" id="GO:0046872">
    <property type="term" value="F:metal ion binding"/>
    <property type="evidence" value="ECO:0007669"/>
    <property type="project" value="UniProtKB-KW"/>
</dbReference>
<feature type="transmembrane region" description="Helical" evidence="21">
    <location>
        <begin position="373"/>
        <end position="398"/>
    </location>
</feature>
<sequence length="694" mass="77951">MNKFLVRWIFSTNHKDIGTLYLLFGAFSGIVGTSFSMLIRLELSSPGSMLGDDQLYNVIVTAHAFIMIFFLVMPVMIGGFGNWFLPLYIGAPDMAFPRLNNISFWLLPPALILLLGSSFIEQGAGTGWTVYPPLASIQAHSGGAVDMAIFSLHLAGASSILGAINFITTVFNMRAPGVTMDRLPLFVWSVLITVFLLLLALPVLAGAITMLLTDRNFNTTFFDPAGGGDPVLFQHLFWFFGHPEVYILILPGFGIISQIVPTFSAKKQIFGYLGMVTAMLSIGILGFIVWAHHMFTVGMDVDTRAYFTAATMIIAVPTGIKIFSWLATIYGGSLRLDTPMLWAMGFIFLFTIGGLTGVVMANGSLDIVLHDTYYIVAHFHYVLSMGAVFAIFGGFYYWFGKISGYLYNEVYGKIHFWLMFIGVNLTFFPQHFLGLAGLPRRYSDYPDSYAGWNLISSLGSMISIIGVFWFIYIIYDTYAQKIKFEGWIVDNVYYSSLEWANMSPPSWHTYTIPPFVRGGCDRERVMIPIMETIMRMGIIFLFYGFETGDWQLMLGENLGVKYISGFGQEGYWTSLMYKIEQTPSGEVLDYDWEYCIMKDQEFIQNITSLVDACEDKPRIISCEVPNERATATIIFKEGQSGEALIYQNGVAQGLSTDRLMNWEWEVSKPVDRMEEALHQDGLLDQGALKLLTKW</sequence>
<keyword evidence="20" id="KW-0999">Mitochondrion inner membrane</keyword>
<organism evidence="23">
    <name type="scientific">Plakina trilopha</name>
    <name type="common">Sponge</name>
    <dbReference type="NCBI Taxonomy" id="764034"/>
    <lineage>
        <taxon>Eukaryota</taxon>
        <taxon>Metazoa</taxon>
        <taxon>Porifera</taxon>
        <taxon>Homoscleromorpha</taxon>
        <taxon>Homosclerophorida</taxon>
        <taxon>Plakinidae</taxon>
        <taxon>Plakina</taxon>
    </lineage>
</organism>
<feature type="transmembrane region" description="Helical" evidence="21">
    <location>
        <begin position="410"/>
        <end position="429"/>
    </location>
</feature>